<dbReference type="InterPro" id="IPR050789">
    <property type="entry name" value="Diverse_Enzym_Activities"/>
</dbReference>
<sequence>MAVTMTLLTGACYAVTALSDIPAPPTLAQLLWTPPSRQGELFPSRTVAASADPIPLLTRNLPLPDTVPWKGKPVPVEQFADITRTNALLVLRDGALAHEWYRDGFGASTRLSSWSTAKSVVSLLIGQAIDAGKLREDDRVVEVLPHLATGGDYDTITVRDLLDMSSGVDVPENYDAYDPLTGTAGMFLTRDLPGFVRDHRDLQYRPGSQATYRSVDTELLGLILAEVEGKPLSELLARNLWGPIGAQDDATWNLDREGGTEKAFCCLNATARDYAKIGLLVLHQGQAGDRQVVPARWITRIATPARQAVDGWGYSAQWWHPSADGRDFSALGVYGQYIYVDPDTETVIVKLSDYGDQQDEQETFDALRAIARTTTPKER</sequence>
<dbReference type="Pfam" id="PF00144">
    <property type="entry name" value="Beta-lactamase"/>
    <property type="match status" value="1"/>
</dbReference>
<evidence type="ECO:0000313" key="2">
    <source>
        <dbReference type="EMBL" id="QIS23865.1"/>
    </source>
</evidence>
<dbReference type="Gene3D" id="3.40.710.10">
    <property type="entry name" value="DD-peptidase/beta-lactamase superfamily"/>
    <property type="match status" value="1"/>
</dbReference>
<dbReference type="PANTHER" id="PTHR43283:SF14">
    <property type="entry name" value="BLL8153 PROTEIN"/>
    <property type="match status" value="1"/>
</dbReference>
<evidence type="ECO:0000313" key="3">
    <source>
        <dbReference type="Proteomes" id="UP000500953"/>
    </source>
</evidence>
<proteinExistence type="predicted"/>
<name>A0A6G9ZE26_9NOCA</name>
<dbReference type="Proteomes" id="UP000500953">
    <property type="component" value="Chromosome"/>
</dbReference>
<organism evidence="2 3">
    <name type="scientific">Nocardia terpenica</name>
    <dbReference type="NCBI Taxonomy" id="455432"/>
    <lineage>
        <taxon>Bacteria</taxon>
        <taxon>Bacillati</taxon>
        <taxon>Actinomycetota</taxon>
        <taxon>Actinomycetes</taxon>
        <taxon>Mycobacteriales</taxon>
        <taxon>Nocardiaceae</taxon>
        <taxon>Nocardia</taxon>
    </lineage>
</organism>
<gene>
    <name evidence="2" type="ORF">F6W96_00080</name>
</gene>
<dbReference type="AlphaFoldDB" id="A0A6G9ZE26"/>
<dbReference type="InterPro" id="IPR012338">
    <property type="entry name" value="Beta-lactam/transpept-like"/>
</dbReference>
<keyword evidence="2" id="KW-0378">Hydrolase</keyword>
<dbReference type="EMBL" id="CP046173">
    <property type="protein sequence ID" value="QIS23865.1"/>
    <property type="molecule type" value="Genomic_DNA"/>
</dbReference>
<dbReference type="GO" id="GO:0016787">
    <property type="term" value="F:hydrolase activity"/>
    <property type="evidence" value="ECO:0007669"/>
    <property type="project" value="UniProtKB-KW"/>
</dbReference>
<dbReference type="SUPFAM" id="SSF56601">
    <property type="entry name" value="beta-lactamase/transpeptidase-like"/>
    <property type="match status" value="1"/>
</dbReference>
<dbReference type="InterPro" id="IPR001466">
    <property type="entry name" value="Beta-lactam-related"/>
</dbReference>
<protein>
    <submittedName>
        <fullName evidence="2">Serine hydrolase</fullName>
    </submittedName>
</protein>
<feature type="domain" description="Beta-lactamase-related" evidence="1">
    <location>
        <begin position="87"/>
        <end position="368"/>
    </location>
</feature>
<accession>A0A6G9ZE26</accession>
<dbReference type="PANTHER" id="PTHR43283">
    <property type="entry name" value="BETA-LACTAMASE-RELATED"/>
    <property type="match status" value="1"/>
</dbReference>
<reference evidence="2 3" key="1">
    <citation type="journal article" date="2019" name="ACS Chem. Biol.">
        <title>Identification and Mobilization of a Cryptic Antibiotic Biosynthesis Gene Locus from a Human-Pathogenic Nocardia Isolate.</title>
        <authorList>
            <person name="Herisse M."/>
            <person name="Ishida K."/>
            <person name="Porter J.L."/>
            <person name="Howden B."/>
            <person name="Hertweck C."/>
            <person name="Stinear T.P."/>
            <person name="Pidot S.J."/>
        </authorList>
    </citation>
    <scope>NUCLEOTIDE SEQUENCE [LARGE SCALE GENOMIC DNA]</scope>
    <source>
        <strain evidence="2 3">AUSMDU00012715</strain>
    </source>
</reference>
<evidence type="ECO:0000259" key="1">
    <source>
        <dbReference type="Pfam" id="PF00144"/>
    </source>
</evidence>